<evidence type="ECO:0000313" key="7">
    <source>
        <dbReference type="Proteomes" id="UP001189624"/>
    </source>
</evidence>
<dbReference type="CDD" id="cd02244">
    <property type="entry name" value="cupin_7S_vicilin-like_N"/>
    <property type="match status" value="1"/>
</dbReference>
<feature type="signal peptide" evidence="4">
    <location>
        <begin position="1"/>
        <end position="25"/>
    </location>
</feature>
<dbReference type="InterPro" id="IPR006045">
    <property type="entry name" value="Cupin_1"/>
</dbReference>
<keyword evidence="7" id="KW-1185">Reference proteome</keyword>
<dbReference type="InterPro" id="IPR014710">
    <property type="entry name" value="RmlC-like_jellyroll"/>
</dbReference>
<accession>A0AA86SVJ7</accession>
<keyword evidence="1 4" id="KW-0732">Signal</keyword>
<evidence type="ECO:0000313" key="6">
    <source>
        <dbReference type="EMBL" id="CAJ1967946.1"/>
    </source>
</evidence>
<sequence length="451" mass="51105">MMGARIQLLHLLGILLLASVSVSFGTSIRNHQESEGNSYSEENPFYFSSDSSFLTLYKNQYGHIRVLERFDQRSKRLENLEDYRLVEFKSKPQTLLLPHHADADFLLVVLSGRAILTLVNPDGNDTFILEPGYAQKIPAGTVFYLINPDENENLRVIKLAKPVNNPHKFQNFFLSSTEAQQSYLQGFSRNILEASFDSEFKDINKALFGEEYGKSKQEGVIVELSKEQIRQLCKHTKPSSSKTISSEDEPFNLKSLKPIYSNKYGKLYEITPKKNPQLRDFNIFLSNTDISEGGLYLPHYYSTAIVVIVVNKGEAKVELVGPREQEQKQEEEQEESRKVQKFRADLSEDDVFVIPAAYPVAINATSKFNFFAFGINAENSERNFLAGEKDNVMSEIPKQVLEVTFPGSGENVEKLIKKQKESFFVDAQPQQEKGGYKGRKGPLSSILGTLH</sequence>
<name>A0AA86SVJ7_9FABA</name>
<protein>
    <recommendedName>
        <fullName evidence="5">Cupin type-1 domain-containing protein</fullName>
    </recommendedName>
</protein>
<dbReference type="SUPFAM" id="SSF51182">
    <property type="entry name" value="RmlC-like cupins"/>
    <property type="match status" value="2"/>
</dbReference>
<dbReference type="Proteomes" id="UP001189624">
    <property type="component" value="Chromosome 7"/>
</dbReference>
<comment type="similarity">
    <text evidence="2">Belongs to the 7S seed storage protein family.</text>
</comment>
<organism evidence="6 7">
    <name type="scientific">Sphenostylis stenocarpa</name>
    <dbReference type="NCBI Taxonomy" id="92480"/>
    <lineage>
        <taxon>Eukaryota</taxon>
        <taxon>Viridiplantae</taxon>
        <taxon>Streptophyta</taxon>
        <taxon>Embryophyta</taxon>
        <taxon>Tracheophyta</taxon>
        <taxon>Spermatophyta</taxon>
        <taxon>Magnoliopsida</taxon>
        <taxon>eudicotyledons</taxon>
        <taxon>Gunneridae</taxon>
        <taxon>Pentapetalae</taxon>
        <taxon>rosids</taxon>
        <taxon>fabids</taxon>
        <taxon>Fabales</taxon>
        <taxon>Fabaceae</taxon>
        <taxon>Papilionoideae</taxon>
        <taxon>50 kb inversion clade</taxon>
        <taxon>NPAAA clade</taxon>
        <taxon>indigoferoid/millettioid clade</taxon>
        <taxon>Phaseoleae</taxon>
        <taxon>Sphenostylis</taxon>
    </lineage>
</organism>
<evidence type="ECO:0000256" key="2">
    <source>
        <dbReference type="ARBA" id="ARBA00023597"/>
    </source>
</evidence>
<dbReference type="CDD" id="cd02245">
    <property type="entry name" value="cupin_7S_vicilin-like_C"/>
    <property type="match status" value="1"/>
</dbReference>
<feature type="chain" id="PRO_5041664044" description="Cupin type-1 domain-containing protein" evidence="4">
    <location>
        <begin position="26"/>
        <end position="451"/>
    </location>
</feature>
<evidence type="ECO:0000256" key="1">
    <source>
        <dbReference type="ARBA" id="ARBA00022729"/>
    </source>
</evidence>
<dbReference type="PANTHER" id="PTHR31189:SF41">
    <property type="entry name" value="VICILIN C72"/>
    <property type="match status" value="1"/>
</dbReference>
<feature type="domain" description="Cupin type-1" evidence="5">
    <location>
        <begin position="251"/>
        <end position="413"/>
    </location>
</feature>
<dbReference type="InterPro" id="IPR050253">
    <property type="entry name" value="Seed_Storage-Functional"/>
</dbReference>
<feature type="domain" description="Cupin type-1" evidence="5">
    <location>
        <begin position="54"/>
        <end position="204"/>
    </location>
</feature>
<feature type="region of interest" description="Disordered" evidence="3">
    <location>
        <begin position="321"/>
        <end position="340"/>
    </location>
</feature>
<dbReference type="EMBL" id="OY731404">
    <property type="protein sequence ID" value="CAJ1967946.1"/>
    <property type="molecule type" value="Genomic_DNA"/>
</dbReference>
<dbReference type="PANTHER" id="PTHR31189">
    <property type="entry name" value="OS03G0336100 PROTEIN-RELATED"/>
    <property type="match status" value="1"/>
</dbReference>
<dbReference type="AlphaFoldDB" id="A0AA86SVJ7"/>
<dbReference type="Gene3D" id="2.60.120.10">
    <property type="entry name" value="Jelly Rolls"/>
    <property type="match status" value="2"/>
</dbReference>
<gene>
    <name evidence="6" type="ORF">AYBTSS11_LOCUS21452</name>
</gene>
<evidence type="ECO:0000259" key="5">
    <source>
        <dbReference type="SMART" id="SM00835"/>
    </source>
</evidence>
<evidence type="ECO:0000256" key="3">
    <source>
        <dbReference type="SAM" id="MobiDB-lite"/>
    </source>
</evidence>
<feature type="region of interest" description="Disordered" evidence="3">
    <location>
        <begin position="427"/>
        <end position="451"/>
    </location>
</feature>
<proteinExistence type="inferred from homology"/>
<dbReference type="Pfam" id="PF00190">
    <property type="entry name" value="Cupin_1"/>
    <property type="match status" value="1"/>
</dbReference>
<evidence type="ECO:0000256" key="4">
    <source>
        <dbReference type="SAM" id="SignalP"/>
    </source>
</evidence>
<dbReference type="SMART" id="SM00835">
    <property type="entry name" value="Cupin_1"/>
    <property type="match status" value="2"/>
</dbReference>
<dbReference type="InterPro" id="IPR011051">
    <property type="entry name" value="RmlC_Cupin_sf"/>
</dbReference>
<reference evidence="6" key="1">
    <citation type="submission" date="2023-10" db="EMBL/GenBank/DDBJ databases">
        <authorList>
            <person name="Domelevo Entfellner J.-B."/>
        </authorList>
    </citation>
    <scope>NUCLEOTIDE SEQUENCE</scope>
</reference>
<dbReference type="Gramene" id="rna-AYBTSS11_LOCUS21452">
    <property type="protein sequence ID" value="CAJ1967946.1"/>
    <property type="gene ID" value="gene-AYBTSS11_LOCUS21452"/>
</dbReference>